<proteinExistence type="predicted"/>
<accession>A0A6H1ZM14</accession>
<dbReference type="Pfam" id="PF23961">
    <property type="entry name" value="Phage_tail_terminator_9"/>
    <property type="match status" value="1"/>
</dbReference>
<evidence type="ECO:0000313" key="4">
    <source>
        <dbReference type="EMBL" id="QJA84629.1"/>
    </source>
</evidence>
<name>A0A6H1ZM14_9ZZZZ</name>
<dbReference type="EMBL" id="MT141547">
    <property type="protein sequence ID" value="QJA66004.1"/>
    <property type="molecule type" value="Genomic_DNA"/>
</dbReference>
<protein>
    <recommendedName>
        <fullName evidence="1">Phage neck terminator protein gp12-like domain-containing protein</fullName>
    </recommendedName>
</protein>
<sequence length="192" mass="20312">MPSVASPREQILQAVRAWVKYCTGLADAKVLVGGNAAPRPAMPYVVVTSLLPGSLVGTSERVLSLDDDLDLLENTVGDFRGSVSVDAFGRTASDLVAAMQLRIEHSLAQAVLTPYGVGISQILSVRNALDLRDTLYEEQAGMDLEVVYRLDTPPVDAPAALIIGWDVTIESSAGDLEVTGDETLPVPLGLVP</sequence>
<reference evidence="2" key="1">
    <citation type="submission" date="2020-03" db="EMBL/GenBank/DDBJ databases">
        <title>The deep terrestrial virosphere.</title>
        <authorList>
            <person name="Holmfeldt K."/>
            <person name="Nilsson E."/>
            <person name="Simone D."/>
            <person name="Lopez-Fernandez M."/>
            <person name="Wu X."/>
            <person name="de Brujin I."/>
            <person name="Lundin D."/>
            <person name="Andersson A."/>
            <person name="Bertilsson S."/>
            <person name="Dopson M."/>
        </authorList>
    </citation>
    <scope>NUCLEOTIDE SEQUENCE</scope>
    <source>
        <strain evidence="4">MM415A00178</strain>
        <strain evidence="3">MM415B00368</strain>
        <strain evidence="2">TM448A01202</strain>
    </source>
</reference>
<gene>
    <name evidence="4" type="ORF">MM415A00178_0039</name>
    <name evidence="3" type="ORF">MM415B00368_0039</name>
    <name evidence="2" type="ORF">TM448A01202_0016</name>
</gene>
<evidence type="ECO:0000313" key="2">
    <source>
        <dbReference type="EMBL" id="QJA48966.1"/>
    </source>
</evidence>
<dbReference type="AlphaFoldDB" id="A0A6H1ZM14"/>
<dbReference type="EMBL" id="MT144111">
    <property type="protein sequence ID" value="QJA48966.1"/>
    <property type="molecule type" value="Genomic_DNA"/>
</dbReference>
<organism evidence="2">
    <name type="scientific">viral metagenome</name>
    <dbReference type="NCBI Taxonomy" id="1070528"/>
    <lineage>
        <taxon>unclassified sequences</taxon>
        <taxon>metagenomes</taxon>
        <taxon>organismal metagenomes</taxon>
    </lineage>
</organism>
<feature type="domain" description="Phage neck terminator protein gp12-like" evidence="1">
    <location>
        <begin position="10"/>
        <end position="150"/>
    </location>
</feature>
<dbReference type="NCBIfam" id="NF047498">
    <property type="entry name" value="LIC_12616_fam"/>
    <property type="match status" value="1"/>
</dbReference>
<evidence type="ECO:0000259" key="1">
    <source>
        <dbReference type="Pfam" id="PF23961"/>
    </source>
</evidence>
<evidence type="ECO:0000313" key="3">
    <source>
        <dbReference type="EMBL" id="QJA66004.1"/>
    </source>
</evidence>
<dbReference type="EMBL" id="MT142532">
    <property type="protein sequence ID" value="QJA84629.1"/>
    <property type="molecule type" value="Genomic_DNA"/>
</dbReference>
<dbReference type="InterPro" id="IPR057087">
    <property type="entry name" value="Gp12-like"/>
</dbReference>